<keyword evidence="2 6" id="KW-0255">Endonuclease</keyword>
<dbReference type="RefSeq" id="WP_154381688.1">
    <property type="nucleotide sequence ID" value="NZ_WKJJ01000030.1"/>
</dbReference>
<dbReference type="Pfam" id="PF03852">
    <property type="entry name" value="Vsr"/>
    <property type="match status" value="1"/>
</dbReference>
<dbReference type="EMBL" id="WKJJ01000030">
    <property type="protein sequence ID" value="MRV76305.1"/>
    <property type="molecule type" value="Genomic_DNA"/>
</dbReference>
<dbReference type="GO" id="GO:0004519">
    <property type="term" value="F:endonuclease activity"/>
    <property type="evidence" value="ECO:0007669"/>
    <property type="project" value="UniProtKB-KW"/>
</dbReference>
<dbReference type="NCBIfam" id="TIGR00632">
    <property type="entry name" value="vsr"/>
    <property type="match status" value="1"/>
</dbReference>
<dbReference type="GO" id="GO:0016787">
    <property type="term" value="F:hydrolase activity"/>
    <property type="evidence" value="ECO:0007669"/>
    <property type="project" value="UniProtKB-KW"/>
</dbReference>
<keyword evidence="3 6" id="KW-0227">DNA damage</keyword>
<dbReference type="GO" id="GO:0006298">
    <property type="term" value="P:mismatch repair"/>
    <property type="evidence" value="ECO:0007669"/>
    <property type="project" value="UniProtKB-UniRule"/>
</dbReference>
<protein>
    <recommendedName>
        <fullName evidence="6">Very short patch repair endonuclease</fullName>
        <ecNumber evidence="6">3.1.-.-</ecNumber>
    </recommendedName>
</protein>
<gene>
    <name evidence="7" type="primary">vsr</name>
    <name evidence="7" type="ORF">GJ700_31805</name>
</gene>
<reference evidence="7 8" key="1">
    <citation type="submission" date="2019-11" db="EMBL/GenBank/DDBJ databases">
        <title>Novel species isolated from a subtropical stream in China.</title>
        <authorList>
            <person name="Lu H."/>
        </authorList>
    </citation>
    <scope>NUCLEOTIDE SEQUENCE [LARGE SCALE GENOMIC DNA]</scope>
    <source>
        <strain evidence="7 8">FT92W</strain>
    </source>
</reference>
<evidence type="ECO:0000256" key="3">
    <source>
        <dbReference type="ARBA" id="ARBA00022763"/>
    </source>
</evidence>
<dbReference type="InterPro" id="IPR011335">
    <property type="entry name" value="Restrct_endonuc-II-like"/>
</dbReference>
<evidence type="ECO:0000256" key="5">
    <source>
        <dbReference type="ARBA" id="ARBA00023204"/>
    </source>
</evidence>
<dbReference type="PIRSF" id="PIRSF018267">
    <property type="entry name" value="VSR_endonuc"/>
    <property type="match status" value="1"/>
</dbReference>
<name>A0A7X2LV33_9BURK</name>
<keyword evidence="4 6" id="KW-0378">Hydrolase</keyword>
<proteinExistence type="inferred from homology"/>
<evidence type="ECO:0000313" key="8">
    <source>
        <dbReference type="Proteomes" id="UP000446768"/>
    </source>
</evidence>
<dbReference type="AlphaFoldDB" id="A0A7X2LV33"/>
<comment type="caution">
    <text evidence="7">The sequence shown here is derived from an EMBL/GenBank/DDBJ whole genome shotgun (WGS) entry which is preliminary data.</text>
</comment>
<keyword evidence="8" id="KW-1185">Reference proteome</keyword>
<keyword evidence="1 6" id="KW-0540">Nuclease</keyword>
<dbReference type="Gene3D" id="3.40.960.10">
    <property type="entry name" value="VSR Endonuclease"/>
    <property type="match status" value="1"/>
</dbReference>
<dbReference type="InterPro" id="IPR004603">
    <property type="entry name" value="DNA_mismatch_endonuc_vsr"/>
</dbReference>
<sequence length="135" mass="16078">MTRSENMARIRGKDTRPELTVRKAFWAAGLRYRLHEKSLPGKPDIVFTTRRIAVFIHGCFWHCHEGCNNFRIPKTRSEWWSEKLARNKQRDKDICSVLQDAGWRVIVIWECQAHKNDFLQKIIEELKQEAYKPIP</sequence>
<comment type="function">
    <text evidence="6">May nick specific sequences that contain T:G mispairs resulting from m5C-deamination.</text>
</comment>
<evidence type="ECO:0000256" key="1">
    <source>
        <dbReference type="ARBA" id="ARBA00022722"/>
    </source>
</evidence>
<dbReference type="Proteomes" id="UP000446768">
    <property type="component" value="Unassembled WGS sequence"/>
</dbReference>
<accession>A0A7X2LV33</accession>
<evidence type="ECO:0000256" key="6">
    <source>
        <dbReference type="PIRNR" id="PIRNR018267"/>
    </source>
</evidence>
<keyword evidence="5 6" id="KW-0234">DNA repair</keyword>
<organism evidence="7 8">
    <name type="scientific">Pseudoduganella rivuli</name>
    <dbReference type="NCBI Taxonomy" id="2666085"/>
    <lineage>
        <taxon>Bacteria</taxon>
        <taxon>Pseudomonadati</taxon>
        <taxon>Pseudomonadota</taxon>
        <taxon>Betaproteobacteria</taxon>
        <taxon>Burkholderiales</taxon>
        <taxon>Oxalobacteraceae</taxon>
        <taxon>Telluria group</taxon>
        <taxon>Pseudoduganella</taxon>
    </lineage>
</organism>
<dbReference type="EC" id="3.1.-.-" evidence="6"/>
<comment type="similarity">
    <text evidence="6">Belongs to the vsr family.</text>
</comment>
<evidence type="ECO:0000256" key="4">
    <source>
        <dbReference type="ARBA" id="ARBA00022801"/>
    </source>
</evidence>
<evidence type="ECO:0000256" key="2">
    <source>
        <dbReference type="ARBA" id="ARBA00022759"/>
    </source>
</evidence>
<dbReference type="CDD" id="cd00221">
    <property type="entry name" value="Vsr"/>
    <property type="match status" value="1"/>
</dbReference>
<dbReference type="SUPFAM" id="SSF52980">
    <property type="entry name" value="Restriction endonuclease-like"/>
    <property type="match status" value="1"/>
</dbReference>
<evidence type="ECO:0000313" key="7">
    <source>
        <dbReference type="EMBL" id="MRV76305.1"/>
    </source>
</evidence>